<evidence type="ECO:0000259" key="4">
    <source>
        <dbReference type="PROSITE" id="PS50893"/>
    </source>
</evidence>
<evidence type="ECO:0000256" key="3">
    <source>
        <dbReference type="ARBA" id="ARBA00022840"/>
    </source>
</evidence>
<evidence type="ECO:0000313" key="6">
    <source>
        <dbReference type="Proteomes" id="UP000002199"/>
    </source>
</evidence>
<dbReference type="OrthoDB" id="44250at2157"/>
<dbReference type="EnsemblBacteria" id="AAB90284">
    <property type="protein sequence ID" value="AAB90284"/>
    <property type="gene ID" value="AF_0959"/>
</dbReference>
<dbReference type="PaxDb" id="224325-AF_0959"/>
<name>O29303_ARCFU</name>
<protein>
    <submittedName>
        <fullName evidence="5">Branched-chain amino acid ABC transporter, ATP-binding protein (BraF-3) (Methanococcus jannasch)</fullName>
    </submittedName>
</protein>
<keyword evidence="3 5" id="KW-0067">ATP-binding</keyword>
<dbReference type="eggNOG" id="arCOG00926">
    <property type="taxonomic scope" value="Archaea"/>
</dbReference>
<dbReference type="PIR" id="G69369">
    <property type="entry name" value="G69369"/>
</dbReference>
<dbReference type="KEGG" id="afu:AF_0959"/>
<dbReference type="AlphaFoldDB" id="O29303"/>
<keyword evidence="6" id="KW-1185">Reference proteome</keyword>
<gene>
    <name evidence="5" type="ordered locus">AF_0959</name>
</gene>
<dbReference type="InterPro" id="IPR003439">
    <property type="entry name" value="ABC_transporter-like_ATP-bd"/>
</dbReference>
<dbReference type="GO" id="GO:0016887">
    <property type="term" value="F:ATP hydrolysis activity"/>
    <property type="evidence" value="ECO:0007669"/>
    <property type="project" value="InterPro"/>
</dbReference>
<dbReference type="SUPFAM" id="SSF52540">
    <property type="entry name" value="P-loop containing nucleoside triphosphate hydrolases"/>
    <property type="match status" value="1"/>
</dbReference>
<dbReference type="PROSITE" id="PS00211">
    <property type="entry name" value="ABC_TRANSPORTER_1"/>
    <property type="match status" value="1"/>
</dbReference>
<keyword evidence="2" id="KW-0547">Nucleotide-binding</keyword>
<dbReference type="Proteomes" id="UP000002199">
    <property type="component" value="Chromosome"/>
</dbReference>
<organism evidence="5 6">
    <name type="scientific">Archaeoglobus fulgidus (strain ATCC 49558 / DSM 4304 / JCM 9628 / NBRC 100126 / VC-16)</name>
    <dbReference type="NCBI Taxonomy" id="224325"/>
    <lineage>
        <taxon>Archaea</taxon>
        <taxon>Methanobacteriati</taxon>
        <taxon>Methanobacteriota</taxon>
        <taxon>Archaeoglobi</taxon>
        <taxon>Archaeoglobales</taxon>
        <taxon>Archaeoglobaceae</taxon>
        <taxon>Archaeoglobus</taxon>
    </lineage>
</organism>
<dbReference type="InterPro" id="IPR027417">
    <property type="entry name" value="P-loop_NTPase"/>
</dbReference>
<dbReference type="Gene3D" id="3.40.50.300">
    <property type="entry name" value="P-loop containing nucleotide triphosphate hydrolases"/>
    <property type="match status" value="1"/>
</dbReference>
<dbReference type="InterPro" id="IPR003593">
    <property type="entry name" value="AAA+_ATPase"/>
</dbReference>
<dbReference type="HOGENOM" id="CLU_000604_1_2_2"/>
<dbReference type="PhylomeDB" id="O29303"/>
<dbReference type="RefSeq" id="WP_010878459.1">
    <property type="nucleotide sequence ID" value="NC_000917.1"/>
</dbReference>
<dbReference type="EMBL" id="AE000782">
    <property type="protein sequence ID" value="AAB90284.1"/>
    <property type="molecule type" value="Genomic_DNA"/>
</dbReference>
<dbReference type="InterPro" id="IPR017871">
    <property type="entry name" value="ABC_transporter-like_CS"/>
</dbReference>
<dbReference type="STRING" id="224325.AF_0959"/>
<dbReference type="PROSITE" id="PS50893">
    <property type="entry name" value="ABC_TRANSPORTER_2"/>
    <property type="match status" value="1"/>
</dbReference>
<dbReference type="GO" id="GO:0005886">
    <property type="term" value="C:plasma membrane"/>
    <property type="evidence" value="ECO:0007669"/>
    <property type="project" value="TreeGrafter"/>
</dbReference>
<accession>O29303</accession>
<dbReference type="SMART" id="SM00382">
    <property type="entry name" value="AAA"/>
    <property type="match status" value="1"/>
</dbReference>
<evidence type="ECO:0000313" key="5">
    <source>
        <dbReference type="EMBL" id="AAB90284.1"/>
    </source>
</evidence>
<proteinExistence type="predicted"/>
<dbReference type="GeneID" id="1484182"/>
<evidence type="ECO:0000256" key="1">
    <source>
        <dbReference type="ARBA" id="ARBA00022448"/>
    </source>
</evidence>
<reference evidence="5 6" key="1">
    <citation type="journal article" date="1997" name="Nature">
        <title>The complete genome sequence of the hyperthermophilic, sulphate-reducing archaeon Archaeoglobus fulgidus.</title>
        <authorList>
            <person name="Klenk H.P."/>
            <person name="Clayton R.A."/>
            <person name="Tomb J."/>
            <person name="White O."/>
            <person name="Nelson K.E."/>
            <person name="Ketchum K.A."/>
            <person name="Dodson R.J."/>
            <person name="Gwinn M."/>
            <person name="Hickey E.K."/>
            <person name="Peterson J.D."/>
            <person name="Richardson D.L."/>
            <person name="Kerlavage A.R."/>
            <person name="Graham D.E."/>
            <person name="Kyrpides N.C."/>
            <person name="Fleischmann R.D."/>
            <person name="Quackenbush J."/>
            <person name="Lee N.H."/>
            <person name="Sutton G.G."/>
            <person name="Gill S."/>
            <person name="Kirkness E.F."/>
            <person name="Dougherty B.A."/>
            <person name="McKenney K."/>
            <person name="Adams M.D."/>
            <person name="Loftus B."/>
            <person name="Peterson S."/>
            <person name="Reich C.I."/>
            <person name="McNeil L.K."/>
            <person name="Badger J.H."/>
            <person name="Glodek A."/>
            <person name="Zhou L."/>
            <person name="Overbeek R."/>
            <person name="Gocayne J.D."/>
            <person name="Weidman J.F."/>
            <person name="McDonald L."/>
            <person name="Utterback T."/>
            <person name="Cotton M.D."/>
            <person name="Spriggs T."/>
            <person name="Artiach P."/>
            <person name="Kaine B.P."/>
            <person name="Sykes S.M."/>
            <person name="Sadow P.W."/>
            <person name="D'Andrea K.P."/>
            <person name="Bowman C."/>
            <person name="Fujii C."/>
            <person name="Garland S.A."/>
            <person name="Mason T.M."/>
            <person name="Olsen G.J."/>
            <person name="Fraser C.M."/>
            <person name="Smith H.O."/>
            <person name="Woese C.R."/>
            <person name="Venter J.C."/>
        </authorList>
    </citation>
    <scope>NUCLEOTIDE SEQUENCE [LARGE SCALE GENOMIC DNA]</scope>
    <source>
        <strain evidence="6">ATCC 49558 / DSM 4304 / JCM 9628 / NBRC 100126 / VC-16</strain>
    </source>
</reference>
<feature type="domain" description="ABC transporter" evidence="4">
    <location>
        <begin position="2"/>
        <end position="212"/>
    </location>
</feature>
<evidence type="ECO:0000256" key="2">
    <source>
        <dbReference type="ARBA" id="ARBA00022741"/>
    </source>
</evidence>
<dbReference type="GO" id="GO:0005524">
    <property type="term" value="F:ATP binding"/>
    <property type="evidence" value="ECO:0007669"/>
    <property type="project" value="UniProtKB-KW"/>
</dbReference>
<keyword evidence="1" id="KW-0813">Transport</keyword>
<dbReference type="Pfam" id="PF00005">
    <property type="entry name" value="ABC_tran"/>
    <property type="match status" value="1"/>
</dbReference>
<dbReference type="InterPro" id="IPR051120">
    <property type="entry name" value="ABC_AA/LPS_Transport"/>
</dbReference>
<sequence length="212" mass="23606">MLRVIDLSKVYNGNVVLRGINLEVEGFVGIFGPNGSGKSTLLKIIAGLEKPTCGRIIFEGEDITAMKAEKIARMGISMVFQISRPFKNLSVVENIATPLLLSKRYREAMERAEEICEFVGLDALKEERAGKLSQGELRLLEIGRALAMQPKLLLLDEPFSGLDVENARRVRRILRKIKKEGVPALITAHRMKLLRDLADKSYEMRGGKLAEG</sequence>
<dbReference type="PANTHER" id="PTHR45772">
    <property type="entry name" value="CONSERVED COMPONENT OF ABC TRANSPORTER FOR NATURAL AMINO ACIDS-RELATED"/>
    <property type="match status" value="1"/>
</dbReference>